<dbReference type="EMBL" id="JAGTTL010000008">
    <property type="protein sequence ID" value="KAK6319323.1"/>
    <property type="molecule type" value="Genomic_DNA"/>
</dbReference>
<gene>
    <name evidence="5" type="ORF">J4Q44_G00105340</name>
</gene>
<evidence type="ECO:0000313" key="5">
    <source>
        <dbReference type="EMBL" id="KAK6319323.1"/>
    </source>
</evidence>
<organism evidence="5 6">
    <name type="scientific">Coregonus suidteri</name>
    <dbReference type="NCBI Taxonomy" id="861788"/>
    <lineage>
        <taxon>Eukaryota</taxon>
        <taxon>Metazoa</taxon>
        <taxon>Chordata</taxon>
        <taxon>Craniata</taxon>
        <taxon>Vertebrata</taxon>
        <taxon>Euteleostomi</taxon>
        <taxon>Actinopterygii</taxon>
        <taxon>Neopterygii</taxon>
        <taxon>Teleostei</taxon>
        <taxon>Protacanthopterygii</taxon>
        <taxon>Salmoniformes</taxon>
        <taxon>Salmonidae</taxon>
        <taxon>Coregoninae</taxon>
        <taxon>Coregonus</taxon>
    </lineage>
</organism>
<dbReference type="GO" id="GO:0006284">
    <property type="term" value="P:base-excision repair"/>
    <property type="evidence" value="ECO:0007669"/>
    <property type="project" value="InterPro"/>
</dbReference>
<dbReference type="SUPFAM" id="SSF52141">
    <property type="entry name" value="Uracil-DNA glycosylase-like"/>
    <property type="match status" value="1"/>
</dbReference>
<dbReference type="Proteomes" id="UP001356427">
    <property type="component" value="Unassembled WGS sequence"/>
</dbReference>
<evidence type="ECO:0000313" key="6">
    <source>
        <dbReference type="Proteomes" id="UP001356427"/>
    </source>
</evidence>
<evidence type="ECO:0000256" key="3">
    <source>
        <dbReference type="ARBA" id="ARBA00023125"/>
    </source>
</evidence>
<dbReference type="AlphaFoldDB" id="A0AAN8R1H5"/>
<protein>
    <submittedName>
        <fullName evidence="5">Uncharacterized protein</fullName>
    </submittedName>
</protein>
<dbReference type="PANTHER" id="PTHR13235">
    <property type="entry name" value="SINGLE-STRAND SELECTIVE MONOFUNCTIONAL URACIL DNA GLYCOSYLASE"/>
    <property type="match status" value="1"/>
</dbReference>
<keyword evidence="2" id="KW-0378">Hydrolase</keyword>
<proteinExistence type="predicted"/>
<dbReference type="PANTHER" id="PTHR13235:SF2">
    <property type="entry name" value="SINGLE-STRAND SELECTIVE MONOFUNCTIONAL URACIL DNA GLYCOSYLASE"/>
    <property type="match status" value="1"/>
</dbReference>
<dbReference type="GO" id="GO:0017065">
    <property type="term" value="F:single-strand selective uracil DNA N-glycosylase activity"/>
    <property type="evidence" value="ECO:0007669"/>
    <property type="project" value="InterPro"/>
</dbReference>
<dbReference type="GO" id="GO:0003677">
    <property type="term" value="F:DNA binding"/>
    <property type="evidence" value="ECO:0007669"/>
    <property type="project" value="UniProtKB-KW"/>
</dbReference>
<keyword evidence="4" id="KW-0234">DNA repair</keyword>
<reference evidence="5 6" key="1">
    <citation type="submission" date="2021-04" db="EMBL/GenBank/DDBJ databases">
        <authorList>
            <person name="De Guttry C."/>
            <person name="Zahm M."/>
            <person name="Klopp C."/>
            <person name="Cabau C."/>
            <person name="Louis A."/>
            <person name="Berthelot C."/>
            <person name="Parey E."/>
            <person name="Roest Crollius H."/>
            <person name="Montfort J."/>
            <person name="Robinson-Rechavi M."/>
            <person name="Bucao C."/>
            <person name="Bouchez O."/>
            <person name="Gislard M."/>
            <person name="Lluch J."/>
            <person name="Milhes M."/>
            <person name="Lampietro C."/>
            <person name="Lopez Roques C."/>
            <person name="Donnadieu C."/>
            <person name="Braasch I."/>
            <person name="Desvignes T."/>
            <person name="Postlethwait J."/>
            <person name="Bobe J."/>
            <person name="Wedekind C."/>
            <person name="Guiguen Y."/>
        </authorList>
    </citation>
    <scope>NUCLEOTIDE SEQUENCE [LARGE SCALE GENOMIC DNA]</scope>
    <source>
        <strain evidence="5">Cs_M1</strain>
        <tissue evidence="5">Blood</tissue>
    </source>
</reference>
<dbReference type="Gene3D" id="3.40.470.10">
    <property type="entry name" value="Uracil-DNA glycosylase-like domain"/>
    <property type="match status" value="1"/>
</dbReference>
<dbReference type="InterPro" id="IPR039134">
    <property type="entry name" value="SMUG1"/>
</dbReference>
<evidence type="ECO:0000256" key="2">
    <source>
        <dbReference type="ARBA" id="ARBA00022801"/>
    </source>
</evidence>
<comment type="caution">
    <text evidence="5">The sequence shown here is derived from an EMBL/GenBank/DDBJ whole genome shotgun (WGS) entry which is preliminary data.</text>
</comment>
<dbReference type="GO" id="GO:0000703">
    <property type="term" value="F:oxidized pyrimidine nucleobase lesion DNA N-glycosylase activity"/>
    <property type="evidence" value="ECO:0007669"/>
    <property type="project" value="TreeGrafter"/>
</dbReference>
<accession>A0AAN8R1H5</accession>
<name>A0AAN8R1H5_9TELE</name>
<evidence type="ECO:0000256" key="1">
    <source>
        <dbReference type="ARBA" id="ARBA00022763"/>
    </source>
</evidence>
<evidence type="ECO:0000256" key="4">
    <source>
        <dbReference type="ARBA" id="ARBA00023204"/>
    </source>
</evidence>
<dbReference type="InterPro" id="IPR036895">
    <property type="entry name" value="Uracil-DNA_glycosylase-like_sf"/>
</dbReference>
<keyword evidence="6" id="KW-1185">Reference proteome</keyword>
<sequence>MPGNCTAASLRCTVAADRRFSLAVYRVCLMNPGPFGMAQTWVPIGDVNHVRDWLKITGEVGHPPSEHPKRLIKVMACIHSGVSVTHFWGFFRKLCALCQAVAALGVNMVIGGGRAASMASPLCSGHGGTGGEHHAPLRWEAVAKAKLENLGVLSLLSTKSLVKQPP</sequence>
<keyword evidence="3" id="KW-0238">DNA-binding</keyword>
<keyword evidence="1" id="KW-0227">DNA damage</keyword>